<organism evidence="1 2">
    <name type="scientific">Arctia plantaginis</name>
    <name type="common">Wood tiger moth</name>
    <name type="synonym">Phalaena plantaginis</name>
    <dbReference type="NCBI Taxonomy" id="874455"/>
    <lineage>
        <taxon>Eukaryota</taxon>
        <taxon>Metazoa</taxon>
        <taxon>Ecdysozoa</taxon>
        <taxon>Arthropoda</taxon>
        <taxon>Hexapoda</taxon>
        <taxon>Insecta</taxon>
        <taxon>Pterygota</taxon>
        <taxon>Neoptera</taxon>
        <taxon>Endopterygota</taxon>
        <taxon>Lepidoptera</taxon>
        <taxon>Glossata</taxon>
        <taxon>Ditrysia</taxon>
        <taxon>Noctuoidea</taxon>
        <taxon>Erebidae</taxon>
        <taxon>Arctiinae</taxon>
        <taxon>Arctia</taxon>
    </lineage>
</organism>
<evidence type="ECO:0000313" key="1">
    <source>
        <dbReference type="EMBL" id="CAB3234995.1"/>
    </source>
</evidence>
<name>A0A8S0ZNV6_ARCPL</name>
<evidence type="ECO:0000313" key="2">
    <source>
        <dbReference type="Proteomes" id="UP000494256"/>
    </source>
</evidence>
<dbReference type="InterPro" id="IPR038129">
    <property type="entry name" value="Nanos_sf"/>
</dbReference>
<protein>
    <submittedName>
        <fullName evidence="1">Uncharacterized protein</fullName>
    </submittedName>
</protein>
<dbReference type="Gene3D" id="4.10.60.30">
    <property type="entry name" value="Nanos, RNA-binding domain"/>
    <property type="match status" value="1"/>
</dbReference>
<dbReference type="Proteomes" id="UP000494256">
    <property type="component" value="Unassembled WGS sequence"/>
</dbReference>
<dbReference type="EMBL" id="CADEBD010000297">
    <property type="protein sequence ID" value="CAB3234995.1"/>
    <property type="molecule type" value="Genomic_DNA"/>
</dbReference>
<dbReference type="AlphaFoldDB" id="A0A8S0ZNV6"/>
<sequence length="131" mass="14944">MLTREQLSVLPSIRPSLLYELLQEVAKARTDRRMRRALPNECAFCKNNEENEECFSSHAMKDARVVPGVACVSLPALRCDRRPGAHHQVGARKPGVWQTRAPVHNFAIRRERRRSTSVYSNSTGRFTCHLS</sequence>
<dbReference type="OrthoDB" id="7404944at2759"/>
<gene>
    <name evidence="1" type="ORF">APLA_LOCUS6871</name>
</gene>
<reference evidence="1 2" key="1">
    <citation type="submission" date="2020-04" db="EMBL/GenBank/DDBJ databases">
        <authorList>
            <person name="Wallbank WR R."/>
            <person name="Pardo Diaz C."/>
            <person name="Kozak K."/>
            <person name="Martin S."/>
            <person name="Jiggins C."/>
            <person name="Moest M."/>
            <person name="Warren A I."/>
            <person name="Byers J.R.P. K."/>
            <person name="Montejo-Kovacevich G."/>
            <person name="Yen C E."/>
        </authorList>
    </citation>
    <scope>NUCLEOTIDE SEQUENCE [LARGE SCALE GENOMIC DNA]</scope>
</reference>
<proteinExistence type="predicted"/>
<comment type="caution">
    <text evidence="1">The sequence shown here is derived from an EMBL/GenBank/DDBJ whole genome shotgun (WGS) entry which is preliminary data.</text>
</comment>
<accession>A0A8S0ZNV6</accession>